<dbReference type="Pfam" id="PF01177">
    <property type="entry name" value="Asp_Glu_race"/>
    <property type="match status" value="1"/>
</dbReference>
<dbReference type="PANTHER" id="PTHR28047">
    <property type="entry name" value="PROTEIN DCG1"/>
    <property type="match status" value="1"/>
</dbReference>
<dbReference type="PANTHER" id="PTHR28047:SF5">
    <property type="entry name" value="PROTEIN DCG1"/>
    <property type="match status" value="1"/>
</dbReference>
<dbReference type="Gene3D" id="3.40.50.12500">
    <property type="match status" value="1"/>
</dbReference>
<sequence length="260" mass="27498">MKIWYQSTLNFTYFPNYEKALAAHFKRVASPGTEVVLNGRRSSFGSHLDTADVIGSPIMYHTVVAPAFVKSLLDAEEAGADAFVVASFSEPILPELRSLARIPVVSMPEASFMAASMSAPKVGLVTLNKLVIPFIEKSASLHKWKDRLSGIHLIEGDVSEAELDANFSSPGPYLDRLVAGVREAIAAGAQVVIPAEGVLGVMAAENGLTEVDGVPVIDAIGTPVLFAELAVALKKRTGVAQSRVAYPLPSDAARNLLAGA</sequence>
<dbReference type="InterPro" id="IPR052186">
    <property type="entry name" value="Hydantoin_racemase-like"/>
</dbReference>
<dbReference type="AlphaFoldDB" id="A0A7W6N698"/>
<dbReference type="RefSeq" id="WP_027314487.1">
    <property type="nucleotide sequence ID" value="NZ_JACIDC010000001.1"/>
</dbReference>
<gene>
    <name evidence="2" type="ORF">GGR34_000357</name>
</gene>
<organism evidence="2 3">
    <name type="scientific">Microvirga flocculans</name>
    <dbReference type="NCBI Taxonomy" id="217168"/>
    <lineage>
        <taxon>Bacteria</taxon>
        <taxon>Pseudomonadati</taxon>
        <taxon>Pseudomonadota</taxon>
        <taxon>Alphaproteobacteria</taxon>
        <taxon>Hyphomicrobiales</taxon>
        <taxon>Methylobacteriaceae</taxon>
        <taxon>Microvirga</taxon>
    </lineage>
</organism>
<dbReference type="InterPro" id="IPR015942">
    <property type="entry name" value="Asp/Glu/hydantoin_racemase"/>
</dbReference>
<accession>A0A7W6N698</accession>
<keyword evidence="3" id="KW-1185">Reference proteome</keyword>
<dbReference type="InterPro" id="IPR053714">
    <property type="entry name" value="Iso_Racemase_Enz_sf"/>
</dbReference>
<dbReference type="EMBL" id="JACIDC010000001">
    <property type="protein sequence ID" value="MBB4038728.1"/>
    <property type="molecule type" value="Genomic_DNA"/>
</dbReference>
<name>A0A7W6N698_9HYPH</name>
<protein>
    <submittedName>
        <fullName evidence="2">Asp/Glu/hydantoin racemase</fullName>
    </submittedName>
</protein>
<reference evidence="2 3" key="1">
    <citation type="submission" date="2020-08" db="EMBL/GenBank/DDBJ databases">
        <title>Genomic Encyclopedia of Type Strains, Phase IV (KMG-IV): sequencing the most valuable type-strain genomes for metagenomic binning, comparative biology and taxonomic classification.</title>
        <authorList>
            <person name="Goeker M."/>
        </authorList>
    </citation>
    <scope>NUCLEOTIDE SEQUENCE [LARGE SCALE GENOMIC DNA]</scope>
    <source>
        <strain evidence="2 3">DSM 15743</strain>
    </source>
</reference>
<evidence type="ECO:0000313" key="3">
    <source>
        <dbReference type="Proteomes" id="UP000519439"/>
    </source>
</evidence>
<dbReference type="Proteomes" id="UP000519439">
    <property type="component" value="Unassembled WGS sequence"/>
</dbReference>
<comment type="similarity">
    <text evidence="1">Belongs to the HyuE racemase family.</text>
</comment>
<comment type="caution">
    <text evidence="2">The sequence shown here is derived from an EMBL/GenBank/DDBJ whole genome shotgun (WGS) entry which is preliminary data.</text>
</comment>
<dbReference type="GO" id="GO:0047661">
    <property type="term" value="F:amino-acid racemase activity"/>
    <property type="evidence" value="ECO:0007669"/>
    <property type="project" value="InterPro"/>
</dbReference>
<evidence type="ECO:0000256" key="1">
    <source>
        <dbReference type="ARBA" id="ARBA00038414"/>
    </source>
</evidence>
<proteinExistence type="inferred from homology"/>
<evidence type="ECO:0000313" key="2">
    <source>
        <dbReference type="EMBL" id="MBB4038728.1"/>
    </source>
</evidence>